<feature type="transmembrane region" description="Helical" evidence="2">
    <location>
        <begin position="147"/>
        <end position="169"/>
    </location>
</feature>
<evidence type="ECO:0000313" key="3">
    <source>
        <dbReference type="EMBL" id="CAD8304264.1"/>
    </source>
</evidence>
<feature type="compositionally biased region" description="Basic and acidic residues" evidence="1">
    <location>
        <begin position="200"/>
        <end position="210"/>
    </location>
</feature>
<organism evidence="3">
    <name type="scientific">Pseudictyota dubia</name>
    <dbReference type="NCBI Taxonomy" id="2749911"/>
    <lineage>
        <taxon>Eukaryota</taxon>
        <taxon>Sar</taxon>
        <taxon>Stramenopiles</taxon>
        <taxon>Ochrophyta</taxon>
        <taxon>Bacillariophyta</taxon>
        <taxon>Mediophyceae</taxon>
        <taxon>Biddulphiophycidae</taxon>
        <taxon>Eupodiscales</taxon>
        <taxon>Odontellaceae</taxon>
        <taxon>Pseudictyota</taxon>
    </lineage>
</organism>
<proteinExistence type="predicted"/>
<keyword evidence="2" id="KW-0472">Membrane</keyword>
<feature type="transmembrane region" description="Helical" evidence="2">
    <location>
        <begin position="12"/>
        <end position="34"/>
    </location>
</feature>
<feature type="transmembrane region" description="Helical" evidence="2">
    <location>
        <begin position="108"/>
        <end position="127"/>
    </location>
</feature>
<reference evidence="3" key="1">
    <citation type="submission" date="2021-01" db="EMBL/GenBank/DDBJ databases">
        <authorList>
            <person name="Corre E."/>
            <person name="Pelletier E."/>
            <person name="Niang G."/>
            <person name="Scheremetjew M."/>
            <person name="Finn R."/>
            <person name="Kale V."/>
            <person name="Holt S."/>
            <person name="Cochrane G."/>
            <person name="Meng A."/>
            <person name="Brown T."/>
            <person name="Cohen L."/>
        </authorList>
    </citation>
    <scope>NUCLEOTIDE SEQUENCE</scope>
    <source>
        <strain evidence="3">CCMP147</strain>
    </source>
</reference>
<evidence type="ECO:0000256" key="2">
    <source>
        <dbReference type="SAM" id="Phobius"/>
    </source>
</evidence>
<accession>A0A7R9VT64</accession>
<gene>
    <name evidence="3" type="ORF">TDUB1175_LOCUS6839</name>
</gene>
<keyword evidence="2" id="KW-1133">Transmembrane helix</keyword>
<feature type="region of interest" description="Disordered" evidence="1">
    <location>
        <begin position="186"/>
        <end position="210"/>
    </location>
</feature>
<evidence type="ECO:0000256" key="1">
    <source>
        <dbReference type="SAM" id="MobiDB-lite"/>
    </source>
</evidence>
<sequence>MNDDIGSMRRSVVMWSIVLLMSFVGFLFSIIAVASCSFVSVDGFGLGIFRGYDNFAVGSPCMAYTSSSNGAQSAAQAFGVISAVVSGINFILLITMLCWKITPVLQKILAGSFMFLFCSQLLTLLFIKATNEAANGLGLAILSNVGAGAVMAILASLIFLTCGVLMIVLPPLGRNIIDACESSRQNNVVGPKASQPGAECNDKEGLPPPV</sequence>
<protein>
    <submittedName>
        <fullName evidence="3">Uncharacterized protein</fullName>
    </submittedName>
</protein>
<feature type="transmembrane region" description="Helical" evidence="2">
    <location>
        <begin position="77"/>
        <end position="99"/>
    </location>
</feature>
<keyword evidence="2" id="KW-0812">Transmembrane</keyword>
<name>A0A7R9VT64_9STRA</name>
<dbReference type="EMBL" id="HBED01013672">
    <property type="protein sequence ID" value="CAD8304264.1"/>
    <property type="molecule type" value="Transcribed_RNA"/>
</dbReference>
<dbReference type="AlphaFoldDB" id="A0A7R9VT64"/>